<evidence type="ECO:0000256" key="1">
    <source>
        <dbReference type="SAM" id="Phobius"/>
    </source>
</evidence>
<keyword evidence="1" id="KW-0812">Transmembrane</keyword>
<gene>
    <name evidence="3" type="ORF">ODALV1_LOCUS21640</name>
</gene>
<keyword evidence="2" id="KW-0732">Signal</keyword>
<protein>
    <recommendedName>
        <fullName evidence="5">Transmembrane protein</fullName>
    </recommendedName>
</protein>
<evidence type="ECO:0000313" key="4">
    <source>
        <dbReference type="Proteomes" id="UP001642540"/>
    </source>
</evidence>
<dbReference type="EMBL" id="CAXLJM020000072">
    <property type="protein sequence ID" value="CAL8126978.1"/>
    <property type="molecule type" value="Genomic_DNA"/>
</dbReference>
<feature type="transmembrane region" description="Helical" evidence="1">
    <location>
        <begin position="92"/>
        <end position="112"/>
    </location>
</feature>
<accession>A0ABP1REF5</accession>
<keyword evidence="1" id="KW-1133">Transmembrane helix</keyword>
<proteinExistence type="predicted"/>
<feature type="signal peptide" evidence="2">
    <location>
        <begin position="1"/>
        <end position="27"/>
    </location>
</feature>
<evidence type="ECO:0000313" key="3">
    <source>
        <dbReference type="EMBL" id="CAL8126978.1"/>
    </source>
</evidence>
<sequence length="191" mass="21612">MVTSTFQFPNQVGFTILFAALATSSFAQVYRPSPAQCEKYCFADCKEYNDENSRTWIWGIVRTVHIQNEYTDCVTANLNCNCESRFSFSNPLLLLGLITFCILLIIVFYRLYRRCHNTESRTNNMPTSIRIYAHPVISPANTISNGNFGTANAPTYNTFQTHNGVTDTPPEYLPPPSYYECAANPTKGELK</sequence>
<reference evidence="3 4" key="1">
    <citation type="submission" date="2024-08" db="EMBL/GenBank/DDBJ databases">
        <authorList>
            <person name="Cucini C."/>
            <person name="Frati F."/>
        </authorList>
    </citation>
    <scope>NUCLEOTIDE SEQUENCE [LARGE SCALE GENOMIC DNA]</scope>
</reference>
<evidence type="ECO:0000256" key="2">
    <source>
        <dbReference type="SAM" id="SignalP"/>
    </source>
</evidence>
<keyword evidence="1" id="KW-0472">Membrane</keyword>
<evidence type="ECO:0008006" key="5">
    <source>
        <dbReference type="Google" id="ProtNLM"/>
    </source>
</evidence>
<name>A0ABP1REF5_9HEXA</name>
<keyword evidence="4" id="KW-1185">Reference proteome</keyword>
<comment type="caution">
    <text evidence="3">The sequence shown here is derived from an EMBL/GenBank/DDBJ whole genome shotgun (WGS) entry which is preliminary data.</text>
</comment>
<organism evidence="3 4">
    <name type="scientific">Orchesella dallaii</name>
    <dbReference type="NCBI Taxonomy" id="48710"/>
    <lineage>
        <taxon>Eukaryota</taxon>
        <taxon>Metazoa</taxon>
        <taxon>Ecdysozoa</taxon>
        <taxon>Arthropoda</taxon>
        <taxon>Hexapoda</taxon>
        <taxon>Collembola</taxon>
        <taxon>Entomobryomorpha</taxon>
        <taxon>Entomobryoidea</taxon>
        <taxon>Orchesellidae</taxon>
        <taxon>Orchesellinae</taxon>
        <taxon>Orchesella</taxon>
    </lineage>
</organism>
<dbReference type="Proteomes" id="UP001642540">
    <property type="component" value="Unassembled WGS sequence"/>
</dbReference>
<feature type="chain" id="PRO_5046925281" description="Transmembrane protein" evidence="2">
    <location>
        <begin position="28"/>
        <end position="191"/>
    </location>
</feature>